<sequence length="235" mass="25488">MSSKNRRKEPPVLSAAYLEKTSNKVRRLGRPGPLSFGLGGAPCTMLCDSYSRPRAPRLFKIVIANPPIHATFTPWTDVGLQYLPAACAERVNPPPSQCDRDPLGRVRGRLPRPDHAPRPPVPVHRPGLHGRPRARRQVRPAPRRPGADGGLLHLRPRAALRGGRDPSHIRPDDTPAGEPVRHAVHRGELRAVLPDTRAALGGQDRRGAGGPHQDGAGTAATPTRWRACARSSARC</sequence>
<name>K0TEG1_THAOC</name>
<keyword evidence="3" id="KW-1185">Reference proteome</keyword>
<feature type="region of interest" description="Disordered" evidence="1">
    <location>
        <begin position="90"/>
        <end position="235"/>
    </location>
</feature>
<comment type="caution">
    <text evidence="2">The sequence shown here is derived from an EMBL/GenBank/DDBJ whole genome shotgun (WGS) entry which is preliminary data.</text>
</comment>
<feature type="compositionally biased region" description="Basic residues" evidence="1">
    <location>
        <begin position="126"/>
        <end position="142"/>
    </location>
</feature>
<reference evidence="2 3" key="1">
    <citation type="journal article" date="2012" name="Genome Biol.">
        <title>Genome and low-iron response of an oceanic diatom adapted to chronic iron limitation.</title>
        <authorList>
            <person name="Lommer M."/>
            <person name="Specht M."/>
            <person name="Roy A.S."/>
            <person name="Kraemer L."/>
            <person name="Andreson R."/>
            <person name="Gutowska M.A."/>
            <person name="Wolf J."/>
            <person name="Bergner S.V."/>
            <person name="Schilhabel M.B."/>
            <person name="Klostermeier U.C."/>
            <person name="Beiko R.G."/>
            <person name="Rosenstiel P."/>
            <person name="Hippler M."/>
            <person name="Laroche J."/>
        </authorList>
    </citation>
    <scope>NUCLEOTIDE SEQUENCE [LARGE SCALE GENOMIC DNA]</scope>
    <source>
        <strain evidence="2 3">CCMP1005</strain>
    </source>
</reference>
<organism evidence="2 3">
    <name type="scientific">Thalassiosira oceanica</name>
    <name type="common">Marine diatom</name>
    <dbReference type="NCBI Taxonomy" id="159749"/>
    <lineage>
        <taxon>Eukaryota</taxon>
        <taxon>Sar</taxon>
        <taxon>Stramenopiles</taxon>
        <taxon>Ochrophyta</taxon>
        <taxon>Bacillariophyta</taxon>
        <taxon>Coscinodiscophyceae</taxon>
        <taxon>Thalassiosirophycidae</taxon>
        <taxon>Thalassiosirales</taxon>
        <taxon>Thalassiosiraceae</taxon>
        <taxon>Thalassiosira</taxon>
    </lineage>
</organism>
<protein>
    <submittedName>
        <fullName evidence="2">Uncharacterized protein</fullName>
    </submittedName>
</protein>
<accession>K0TEG1</accession>
<evidence type="ECO:0000313" key="3">
    <source>
        <dbReference type="Proteomes" id="UP000266841"/>
    </source>
</evidence>
<feature type="compositionally biased region" description="Basic and acidic residues" evidence="1">
    <location>
        <begin position="162"/>
        <end position="189"/>
    </location>
</feature>
<dbReference type="AlphaFoldDB" id="K0TEG1"/>
<feature type="compositionally biased region" description="Low complexity" evidence="1">
    <location>
        <begin position="226"/>
        <end position="235"/>
    </location>
</feature>
<evidence type="ECO:0000313" key="2">
    <source>
        <dbReference type="EMBL" id="EJK75770.1"/>
    </source>
</evidence>
<evidence type="ECO:0000256" key="1">
    <source>
        <dbReference type="SAM" id="MobiDB-lite"/>
    </source>
</evidence>
<gene>
    <name evidence="2" type="ORF">THAOC_02498</name>
</gene>
<proteinExistence type="predicted"/>
<dbReference type="Proteomes" id="UP000266841">
    <property type="component" value="Unassembled WGS sequence"/>
</dbReference>
<dbReference type="EMBL" id="AGNL01002736">
    <property type="protein sequence ID" value="EJK75770.1"/>
    <property type="molecule type" value="Genomic_DNA"/>
</dbReference>